<accession>A0A1E7FYW4</accession>
<dbReference type="OrthoDB" id="10677728at2759"/>
<sequence length="727" mass="78831">MHFCGGEVIASAAITTSDYDISSSSSSSIVLVGVSLCGEVAVAVTVATTSDYYDISSSSSSSSSSRIRHDDSSGGTISLVPWNKNKSRIRRSKNNKNRDTLTPNSNPFIIEPLQFLRQDFDYSSGGDKDDSSSSSYGNKASTTGVTVFDLNQDGYQDIFYSAGRHSIDQSYVLMNLGPIYTNNNNNNNGGGEFLKYQFSNPLKLGPRNGYFQIDVMNGTKFEGIIEKNHTGVLLVGGNCVITKKEKKNGNTLCPYDGYNTPSILLDVNVSSSSSTEGGFKLDWEIIWTDLYPRKYIGGDSGDRNGAFVSTVTSSQDPPAIVLQGVDGIKIYEATKKTKTIKKIDHEATAEEIYYYEYGNSPTYHIPTTKIPIAKKKQRNDNNNTKDGVYYKNINRFTGLAHGYVGTEPGFVSGPRTGSRTFPDEGPAPPLVAVIKDSETGQYRHYEFGYYNENNDYNGNSSLALQPTGLALSDINGDGSIDLLQTSFLYENEILSDYPLPQNYYLFPNTTTAAGSSKSIDNRTIIKSNGNSNSNTKFSSQQRQQLWMYDGDGNDNNTGIKKSSSINNNITKTTFDSLLSGGRSIATGNIYNVSPYNDIVLGTSARTITNKSNSNSNCNSNNNTTGTASNGHNKNNSTIIIPATIKLYANRGVDVKSNIFLGFQFVQELVVGGSSNSSGLVTKNNNLDLDCSIRDITLVSSGGNSIERKTAAGTATATATKVKIKQLN</sequence>
<dbReference type="InterPro" id="IPR028994">
    <property type="entry name" value="Integrin_alpha_N"/>
</dbReference>
<dbReference type="SUPFAM" id="SSF69318">
    <property type="entry name" value="Integrin alpha N-terminal domain"/>
    <property type="match status" value="1"/>
</dbReference>
<dbReference type="AlphaFoldDB" id="A0A1E7FYW4"/>
<dbReference type="KEGG" id="fcy:FRACYDRAFT_233512"/>
<name>A0A1E7FYW4_9STRA</name>
<proteinExistence type="predicted"/>
<reference evidence="2 3" key="1">
    <citation type="submission" date="2016-09" db="EMBL/GenBank/DDBJ databases">
        <title>Extensive genetic diversity and differential bi-allelic expression allows diatom success in the polar Southern Ocean.</title>
        <authorList>
            <consortium name="DOE Joint Genome Institute"/>
            <person name="Mock T."/>
            <person name="Otillar R.P."/>
            <person name="Strauss J."/>
            <person name="Dupont C."/>
            <person name="Frickenhaus S."/>
            <person name="Maumus F."/>
            <person name="Mcmullan M."/>
            <person name="Sanges R."/>
            <person name="Schmutz J."/>
            <person name="Toseland A."/>
            <person name="Valas R."/>
            <person name="Veluchamy A."/>
            <person name="Ward B.J."/>
            <person name="Allen A."/>
            <person name="Barry K."/>
            <person name="Falciatore A."/>
            <person name="Ferrante M."/>
            <person name="Fortunato A.E."/>
            <person name="Gloeckner G."/>
            <person name="Gruber A."/>
            <person name="Hipkin R."/>
            <person name="Janech M."/>
            <person name="Kroth P."/>
            <person name="Leese F."/>
            <person name="Lindquist E."/>
            <person name="Lyon B.R."/>
            <person name="Martin J."/>
            <person name="Mayer C."/>
            <person name="Parker M."/>
            <person name="Quesneville H."/>
            <person name="Raymond J."/>
            <person name="Uhlig C."/>
            <person name="Valentin K.U."/>
            <person name="Worden A.Z."/>
            <person name="Armbrust E.V."/>
            <person name="Bowler C."/>
            <person name="Green B."/>
            <person name="Moulton V."/>
            <person name="Van Oosterhout C."/>
            <person name="Grigoriev I."/>
        </authorList>
    </citation>
    <scope>NUCLEOTIDE SEQUENCE [LARGE SCALE GENOMIC DNA]</scope>
    <source>
        <strain evidence="2 3">CCMP1102</strain>
    </source>
</reference>
<dbReference type="EMBL" id="KV784353">
    <property type="protein sequence ID" value="OEU23340.1"/>
    <property type="molecule type" value="Genomic_DNA"/>
</dbReference>
<dbReference type="InParanoid" id="A0A1E7FYW4"/>
<evidence type="ECO:0000256" key="1">
    <source>
        <dbReference type="SAM" id="MobiDB-lite"/>
    </source>
</evidence>
<protein>
    <submittedName>
        <fullName evidence="2">Uncharacterized protein</fullName>
    </submittedName>
</protein>
<organism evidence="2 3">
    <name type="scientific">Fragilariopsis cylindrus CCMP1102</name>
    <dbReference type="NCBI Taxonomy" id="635003"/>
    <lineage>
        <taxon>Eukaryota</taxon>
        <taxon>Sar</taxon>
        <taxon>Stramenopiles</taxon>
        <taxon>Ochrophyta</taxon>
        <taxon>Bacillariophyta</taxon>
        <taxon>Bacillariophyceae</taxon>
        <taxon>Bacillariophycidae</taxon>
        <taxon>Bacillariales</taxon>
        <taxon>Bacillariaceae</taxon>
        <taxon>Fragilariopsis</taxon>
    </lineage>
</organism>
<feature type="compositionally biased region" description="Low complexity" evidence="1">
    <location>
        <begin position="53"/>
        <end position="65"/>
    </location>
</feature>
<evidence type="ECO:0000313" key="2">
    <source>
        <dbReference type="EMBL" id="OEU23340.1"/>
    </source>
</evidence>
<evidence type="ECO:0000313" key="3">
    <source>
        <dbReference type="Proteomes" id="UP000095751"/>
    </source>
</evidence>
<feature type="region of interest" description="Disordered" evidence="1">
    <location>
        <begin position="53"/>
        <end position="80"/>
    </location>
</feature>
<dbReference type="Proteomes" id="UP000095751">
    <property type="component" value="Unassembled WGS sequence"/>
</dbReference>
<gene>
    <name evidence="2" type="ORF">FRACYDRAFT_233512</name>
</gene>
<keyword evidence="3" id="KW-1185">Reference proteome</keyword>